<keyword evidence="2" id="KW-1185">Reference proteome</keyword>
<dbReference type="RefSeq" id="WP_321536441.1">
    <property type="nucleotide sequence ID" value="NZ_JARGDL010000016.1"/>
</dbReference>
<comment type="caution">
    <text evidence="1">The sequence shown here is derived from an EMBL/GenBank/DDBJ whole genome shotgun (WGS) entry which is preliminary data.</text>
</comment>
<sequence>MINQYRKNIIQLIYEFYISCIKINDVKRIALIGSITTNKQKPHDVDLLLTIPDDLDLTHLAKISRRLQGRSAQIGGGADIFLANLNNEYIGRICSWKICKFGVRLRCDADNCGKREYLHDDLRVVKLSKELIDFPPLILFPNIVQNSSIPLDLEEGLIKKIVSKKI</sequence>
<accession>A0AAE3P4B0</accession>
<dbReference type="EMBL" id="JARGDL010000016">
    <property type="protein sequence ID" value="MDF1612670.1"/>
    <property type="molecule type" value="Genomic_DNA"/>
</dbReference>
<organism evidence="1 2">
    <name type="scientific">Stygiobacter electus</name>
    <dbReference type="NCBI Taxonomy" id="3032292"/>
    <lineage>
        <taxon>Bacteria</taxon>
        <taxon>Pseudomonadati</taxon>
        <taxon>Ignavibacteriota</taxon>
        <taxon>Ignavibacteria</taxon>
        <taxon>Ignavibacteriales</taxon>
        <taxon>Melioribacteraceae</taxon>
        <taxon>Stygiobacter</taxon>
    </lineage>
</organism>
<evidence type="ECO:0000313" key="1">
    <source>
        <dbReference type="EMBL" id="MDF1612670.1"/>
    </source>
</evidence>
<dbReference type="AlphaFoldDB" id="A0AAE3P4B0"/>
<name>A0AAE3P4B0_9BACT</name>
<proteinExistence type="predicted"/>
<dbReference type="Proteomes" id="UP001221302">
    <property type="component" value="Unassembled WGS sequence"/>
</dbReference>
<dbReference type="InterPro" id="IPR053860">
    <property type="entry name" value="DUF6932"/>
</dbReference>
<evidence type="ECO:0000313" key="2">
    <source>
        <dbReference type="Proteomes" id="UP001221302"/>
    </source>
</evidence>
<reference evidence="1" key="1">
    <citation type="submission" date="2023-03" db="EMBL/GenBank/DDBJ databases">
        <title>Stygiobacter electus gen. nov., sp. nov., facultatively anaerobic thermotolerant bacterium of the class Ignavibacteria from a well of Yessentuki mineral water deposit.</title>
        <authorList>
            <person name="Podosokorskaya O.A."/>
            <person name="Elcheninov A.G."/>
            <person name="Petrova N.F."/>
            <person name="Zavarzina D.G."/>
            <person name="Kublanov I.V."/>
            <person name="Merkel A.Y."/>
        </authorList>
    </citation>
    <scope>NUCLEOTIDE SEQUENCE</scope>
    <source>
        <strain evidence="1">09-Me</strain>
    </source>
</reference>
<dbReference type="SUPFAM" id="SSF81301">
    <property type="entry name" value="Nucleotidyltransferase"/>
    <property type="match status" value="1"/>
</dbReference>
<protein>
    <submittedName>
        <fullName evidence="1">Uncharacterized protein</fullName>
    </submittedName>
</protein>
<dbReference type="InterPro" id="IPR043519">
    <property type="entry name" value="NT_sf"/>
</dbReference>
<gene>
    <name evidence="1" type="ORF">P0M35_10955</name>
</gene>
<dbReference type="Pfam" id="PF22014">
    <property type="entry name" value="DUF6932"/>
    <property type="match status" value="1"/>
</dbReference>